<reference evidence="2" key="1">
    <citation type="journal article" date="2020" name="Stud. Mycol.">
        <title>101 Dothideomycetes genomes: a test case for predicting lifestyles and emergence of pathogens.</title>
        <authorList>
            <person name="Haridas S."/>
            <person name="Albert R."/>
            <person name="Binder M."/>
            <person name="Bloem J."/>
            <person name="Labutti K."/>
            <person name="Salamov A."/>
            <person name="Andreopoulos B."/>
            <person name="Baker S."/>
            <person name="Barry K."/>
            <person name="Bills G."/>
            <person name="Bluhm B."/>
            <person name="Cannon C."/>
            <person name="Castanera R."/>
            <person name="Culley D."/>
            <person name="Daum C."/>
            <person name="Ezra D."/>
            <person name="Gonzalez J."/>
            <person name="Henrissat B."/>
            <person name="Kuo A."/>
            <person name="Liang C."/>
            <person name="Lipzen A."/>
            <person name="Lutzoni F."/>
            <person name="Magnuson J."/>
            <person name="Mondo S."/>
            <person name="Nolan M."/>
            <person name="Ohm R."/>
            <person name="Pangilinan J."/>
            <person name="Park H.-J."/>
            <person name="Ramirez L."/>
            <person name="Alfaro M."/>
            <person name="Sun H."/>
            <person name="Tritt A."/>
            <person name="Yoshinaga Y."/>
            <person name="Zwiers L.-H."/>
            <person name="Turgeon B."/>
            <person name="Goodwin S."/>
            <person name="Spatafora J."/>
            <person name="Crous P."/>
            <person name="Grigoriev I."/>
        </authorList>
    </citation>
    <scope>NUCLEOTIDE SEQUENCE</scope>
    <source>
        <strain evidence="2">CBS 161.51</strain>
    </source>
</reference>
<name>A0A6A5SZY1_9PLEO</name>
<evidence type="ECO:0000313" key="2">
    <source>
        <dbReference type="EMBL" id="KAF1944016.1"/>
    </source>
</evidence>
<dbReference type="EMBL" id="ML976020">
    <property type="protein sequence ID" value="KAF1944016.1"/>
    <property type="molecule type" value="Genomic_DNA"/>
</dbReference>
<keyword evidence="1" id="KW-0472">Membrane</keyword>
<gene>
    <name evidence="2" type="ORF">EJ02DRAFT_114569</name>
</gene>
<organism evidence="2 3">
    <name type="scientific">Clathrospora elynae</name>
    <dbReference type="NCBI Taxonomy" id="706981"/>
    <lineage>
        <taxon>Eukaryota</taxon>
        <taxon>Fungi</taxon>
        <taxon>Dikarya</taxon>
        <taxon>Ascomycota</taxon>
        <taxon>Pezizomycotina</taxon>
        <taxon>Dothideomycetes</taxon>
        <taxon>Pleosporomycetidae</taxon>
        <taxon>Pleosporales</taxon>
        <taxon>Diademaceae</taxon>
        <taxon>Clathrospora</taxon>
    </lineage>
</organism>
<dbReference type="Proteomes" id="UP000800038">
    <property type="component" value="Unassembled WGS sequence"/>
</dbReference>
<evidence type="ECO:0000256" key="1">
    <source>
        <dbReference type="SAM" id="Phobius"/>
    </source>
</evidence>
<keyword evidence="1" id="KW-1133">Transmembrane helix</keyword>
<dbReference type="AlphaFoldDB" id="A0A6A5SZY1"/>
<proteinExistence type="predicted"/>
<keyword evidence="3" id="KW-1185">Reference proteome</keyword>
<protein>
    <submittedName>
        <fullName evidence="2">Uncharacterized protein</fullName>
    </submittedName>
</protein>
<keyword evidence="1" id="KW-0812">Transmembrane</keyword>
<evidence type="ECO:0000313" key="3">
    <source>
        <dbReference type="Proteomes" id="UP000800038"/>
    </source>
</evidence>
<accession>A0A6A5SZY1</accession>
<feature type="transmembrane region" description="Helical" evidence="1">
    <location>
        <begin position="80"/>
        <end position="97"/>
    </location>
</feature>
<sequence>MLCALNTKNLGVAAEDSQRIPDIFSLSSSLNEYTSNGTIVSCVPNTRGYNTTSQHTTDRRKVYRVQLLSGGRCRSRMRRYANVLLGFSITIFQKYILTNVHIHSCFIDG</sequence>